<protein>
    <submittedName>
        <fullName evidence="1">Uncharacterized protein</fullName>
    </submittedName>
</protein>
<proteinExistence type="predicted"/>
<dbReference type="RefSeq" id="WP_011001864.1">
    <property type="nucleotide sequence ID" value="NC_003295.1"/>
</dbReference>
<dbReference type="Proteomes" id="UP000001436">
    <property type="component" value="Chromosome"/>
</dbReference>
<organism evidence="1 2">
    <name type="scientific">Ralstonia nicotianae (strain ATCC BAA-1114 / GMI1000)</name>
    <name type="common">Ralstonia solanacearum</name>
    <dbReference type="NCBI Taxonomy" id="267608"/>
    <lineage>
        <taxon>Bacteria</taxon>
        <taxon>Pseudomonadati</taxon>
        <taxon>Pseudomonadota</taxon>
        <taxon>Betaproteobacteria</taxon>
        <taxon>Burkholderiales</taxon>
        <taxon>Burkholderiaceae</taxon>
        <taxon>Ralstonia</taxon>
        <taxon>Ralstonia solanacearum species complex</taxon>
    </lineage>
</organism>
<dbReference type="AlphaFoldDB" id="Q8XY36"/>
<name>Q8XY36_RALN1</name>
<dbReference type="KEGG" id="rso:RSc1927"/>
<keyword evidence="2" id="KW-1185">Reference proteome</keyword>
<dbReference type="EnsemblBacteria" id="CAD15629">
    <property type="protein sequence ID" value="CAD15629"/>
    <property type="gene ID" value="RSc1927"/>
</dbReference>
<gene>
    <name evidence="1" type="ordered locus">RSc1927</name>
</gene>
<accession>Q8XY36</accession>
<dbReference type="HOGENOM" id="CLU_1795621_0_0_4"/>
<reference evidence="1 2" key="1">
    <citation type="journal article" date="2002" name="Nature">
        <title>Genome sequence of the plant pathogen Ralstonia solanacearum.</title>
        <authorList>
            <person name="Salanoubat M."/>
            <person name="Genin S."/>
            <person name="Artiguenave F."/>
            <person name="Gouzy J."/>
            <person name="Mangenot S."/>
            <person name="Arlat M."/>
            <person name="Billault A."/>
            <person name="Brottier P."/>
            <person name="Camus J.C."/>
            <person name="Cattolico L."/>
            <person name="Chandler M."/>
            <person name="Choisne N."/>
            <person name="Claudel-Renard C."/>
            <person name="Cunnac S."/>
            <person name="Demange N."/>
            <person name="Gaspin C."/>
            <person name="Lavie M."/>
            <person name="Moisan A."/>
            <person name="Robert C."/>
            <person name="Saurin W."/>
            <person name="Schiex T."/>
            <person name="Siguier P."/>
            <person name="Thebault P."/>
            <person name="Whalen M."/>
            <person name="Wincker P."/>
            <person name="Levy M."/>
            <person name="Weissenbach J."/>
            <person name="Boucher C.A."/>
        </authorList>
    </citation>
    <scope>NUCLEOTIDE SEQUENCE [LARGE SCALE GENOMIC DNA]</scope>
    <source>
        <strain evidence="2">ATCC BAA-1114 / GMI1000</strain>
    </source>
</reference>
<sequence length="150" mass="16819">MDAYIVIGDANSFKSSTVRSLTGCRIRGVRDFVQGKIVMSTFVQLSSLQEGPNYIAPREFIREVNKSGARSTIFPLRASPHRGRSDANVYIQEFVKAGWKIKGVAILHSPNFQLIARLPASCIFHYHPGSDPLYYANQLASQVRKDFGWL</sequence>
<dbReference type="EMBL" id="AL646052">
    <property type="protein sequence ID" value="CAD15629.1"/>
    <property type="molecule type" value="Genomic_DNA"/>
</dbReference>
<dbReference type="eggNOG" id="ENOG5033MH4">
    <property type="taxonomic scope" value="Bacteria"/>
</dbReference>
<evidence type="ECO:0000313" key="2">
    <source>
        <dbReference type="Proteomes" id="UP000001436"/>
    </source>
</evidence>
<evidence type="ECO:0000313" key="1">
    <source>
        <dbReference type="EMBL" id="CAD15629.1"/>
    </source>
</evidence>